<sequence>MKFRIENWSKYGLFFLGIISLSLLSCSSKKNNNSSGHAVKPRVIVSSDIGGTDPDDFQSMIHFLMYADKFQVDGIIASPYGKGRKTDILHIIDLYAKDYPKLKKHGDFPSPNQLRLVAKQGATDGNPAKGWGEPSEGSKWIIKQAKSDNPQPLWILCWGGLDDVAQALHDAPSIASKIRVYWIGGPNKKWSVSPYQYIARNFPNLWMIENNSTYRGWIIDNSANPDLKPKAFYEKYIKGKGALGSDFGNYYGGSIKMGDSPSVAYLLNGNPDNPAGQSWGGSFTKLPYSAFRNFNQNTTTTDTVPTYSVVTWTFDSKENIAANENPEIWMEIDGQRINGFYAGNGVFKVRFVPKRIGNWKYTVNCSVKSLQGQTGEFVSANPWPGAENPDNAKLNNWWSDRTDKDLYVEQYQGTETIAKWRKDFLMDWAKRFEWIAN</sequence>
<organism evidence="3 4">
    <name type="scientific">Prolixibacter bellariivorans</name>
    <dbReference type="NCBI Taxonomy" id="314319"/>
    <lineage>
        <taxon>Bacteria</taxon>
        <taxon>Pseudomonadati</taxon>
        <taxon>Bacteroidota</taxon>
        <taxon>Bacteroidia</taxon>
        <taxon>Marinilabiliales</taxon>
        <taxon>Prolixibacteraceae</taxon>
        <taxon>Prolixibacter</taxon>
    </lineage>
</organism>
<dbReference type="EMBL" id="BLAX01000001">
    <property type="protein sequence ID" value="GET31344.1"/>
    <property type="molecule type" value="Genomic_DNA"/>
</dbReference>
<dbReference type="GO" id="GO:0016799">
    <property type="term" value="F:hydrolase activity, hydrolyzing N-glycosyl compounds"/>
    <property type="evidence" value="ECO:0007669"/>
    <property type="project" value="InterPro"/>
</dbReference>
<evidence type="ECO:0000259" key="2">
    <source>
        <dbReference type="Pfam" id="PF16586"/>
    </source>
</evidence>
<evidence type="ECO:0000313" key="3">
    <source>
        <dbReference type="EMBL" id="GET31344.1"/>
    </source>
</evidence>
<dbReference type="PROSITE" id="PS51257">
    <property type="entry name" value="PROKAR_LIPOPROTEIN"/>
    <property type="match status" value="1"/>
</dbReference>
<dbReference type="InterPro" id="IPR032260">
    <property type="entry name" value="DUF5060"/>
</dbReference>
<keyword evidence="4" id="KW-1185">Reference proteome</keyword>
<accession>A0A5M4AUC9</accession>
<dbReference type="InterPro" id="IPR011483">
    <property type="entry name" value="Sde182_NH-like"/>
</dbReference>
<dbReference type="RefSeq" id="WP_025865070.1">
    <property type="nucleotide sequence ID" value="NZ_BLAX01000001.1"/>
</dbReference>
<dbReference type="Pfam" id="PF07632">
    <property type="entry name" value="Sde182_NH-like"/>
    <property type="match status" value="1"/>
</dbReference>
<dbReference type="InterPro" id="IPR036452">
    <property type="entry name" value="Ribo_hydro-like"/>
</dbReference>
<dbReference type="Pfam" id="PF16586">
    <property type="entry name" value="DUF5060"/>
    <property type="match status" value="1"/>
</dbReference>
<dbReference type="OrthoDB" id="253051at2"/>
<evidence type="ECO:0000313" key="4">
    <source>
        <dbReference type="Proteomes" id="UP000391834"/>
    </source>
</evidence>
<comment type="caution">
    <text evidence="3">The sequence shown here is derived from an EMBL/GenBank/DDBJ whole genome shotgun (WGS) entry which is preliminary data.</text>
</comment>
<protein>
    <submittedName>
        <fullName evidence="3">Uncharacterized protein</fullName>
    </submittedName>
</protein>
<proteinExistence type="predicted"/>
<feature type="domain" description="Cellulose-binding Sde182 nucleoside hydrolase-like" evidence="1">
    <location>
        <begin position="42"/>
        <end position="283"/>
    </location>
</feature>
<dbReference type="AlphaFoldDB" id="A0A5M4AUC9"/>
<dbReference type="Proteomes" id="UP000391834">
    <property type="component" value="Unassembled WGS sequence"/>
</dbReference>
<reference evidence="3 4" key="1">
    <citation type="submission" date="2019-10" db="EMBL/GenBank/DDBJ databases">
        <title>Prolixibacter strains distinguished by the presence of nitrate reductase genes were adept at nitrate-dependent anaerobic corrosion of metallic iron and carbon steel.</title>
        <authorList>
            <person name="Iino T."/>
            <person name="Shono N."/>
            <person name="Ito K."/>
            <person name="Nakamura R."/>
            <person name="Sueoka K."/>
            <person name="Harayama S."/>
            <person name="Ohkuma M."/>
        </authorList>
    </citation>
    <scope>NUCLEOTIDE SEQUENCE [LARGE SCALE GENOMIC DNA]</scope>
    <source>
        <strain evidence="3 4">JCM 13498</strain>
    </source>
</reference>
<gene>
    <name evidence="3" type="ORF">PbJCM13498_02070</name>
</gene>
<name>A0A5M4AUC9_9BACT</name>
<dbReference type="SUPFAM" id="SSF53590">
    <property type="entry name" value="Nucleoside hydrolase"/>
    <property type="match status" value="1"/>
</dbReference>
<dbReference type="Gene3D" id="3.90.245.10">
    <property type="entry name" value="Ribonucleoside hydrolase-like"/>
    <property type="match status" value="1"/>
</dbReference>
<feature type="domain" description="DUF5060" evidence="2">
    <location>
        <begin position="303"/>
        <end position="365"/>
    </location>
</feature>
<evidence type="ECO:0000259" key="1">
    <source>
        <dbReference type="Pfam" id="PF07632"/>
    </source>
</evidence>